<sequence>MTFEDPPALILASVAILAAIYVVRWKTHPLNSIPTVGGSSAPGLSILAAINFRRNGKELIEEGYRKYYGSAFKVALIDQWLVIVSGPKMVDELRRRPDNELSFDEGVEDVVQMKYSIGHETFEDPYHINMVKEKLTRTLPVILPDAVDELKLTVPECIPAKTDEWTAVTVMPAMQQIVARVSSRVFVGLPICRNQDYLSMAIRFAIDVIKDRKIITITPYGLKTIVSKLFSKTKRVFKQATPVMEPVINERRENMKAFGEDWSDKPNDLLQWIIDEAVLRNQSNASIVERIFLINFAAIHTSSTTMTHVLYDLAARPEYIQPLREEIEDVLATDGWTKAGIGKMWKLDSLFRESSRLHGISLISLMRKAVKDLTFNDGTFIPKGTVLVAAAHATHHDEVNYADADDFDAFRFARMREGEGEGVKHQFANTSVDYISFGHGKHACPGRFFASNELKAIMAYIVLNYDLKLGGDGQRPPDTYFAQNMAPSRTGQVLFRKRQAASS</sequence>
<organism evidence="8">
    <name type="scientific">Dichomitus squalens</name>
    <dbReference type="NCBI Taxonomy" id="114155"/>
    <lineage>
        <taxon>Eukaryota</taxon>
        <taxon>Fungi</taxon>
        <taxon>Dikarya</taxon>
        <taxon>Basidiomycota</taxon>
        <taxon>Agaricomycotina</taxon>
        <taxon>Agaricomycetes</taxon>
        <taxon>Polyporales</taxon>
        <taxon>Polyporaceae</taxon>
        <taxon>Dichomitus</taxon>
    </lineage>
</organism>
<dbReference type="InterPro" id="IPR017972">
    <property type="entry name" value="Cyt_P450_CS"/>
</dbReference>
<dbReference type="Gene3D" id="1.10.630.10">
    <property type="entry name" value="Cytochrome P450"/>
    <property type="match status" value="1"/>
</dbReference>
<dbReference type="OrthoDB" id="1844152at2759"/>
<dbReference type="PRINTS" id="PR00465">
    <property type="entry name" value="EP450IV"/>
</dbReference>
<dbReference type="GO" id="GO:0004497">
    <property type="term" value="F:monooxygenase activity"/>
    <property type="evidence" value="ECO:0007669"/>
    <property type="project" value="UniProtKB-KW"/>
</dbReference>
<evidence type="ECO:0000256" key="6">
    <source>
        <dbReference type="PIRSR" id="PIRSR602403-1"/>
    </source>
</evidence>
<comment type="similarity">
    <text evidence="2 7">Belongs to the cytochrome P450 family.</text>
</comment>
<keyword evidence="6 7" id="KW-0349">Heme</keyword>
<dbReference type="PROSITE" id="PS00086">
    <property type="entry name" value="CYTOCHROME_P450"/>
    <property type="match status" value="1"/>
</dbReference>
<reference evidence="8" key="1">
    <citation type="submission" date="2019-01" db="EMBL/GenBank/DDBJ databases">
        <title>Draft genome sequences of three monokaryotic isolates of the white-rot basidiomycete fungus Dichomitus squalens.</title>
        <authorList>
            <consortium name="DOE Joint Genome Institute"/>
            <person name="Lopez S.C."/>
            <person name="Andreopoulos B."/>
            <person name="Pangilinan J."/>
            <person name="Lipzen A."/>
            <person name="Riley R."/>
            <person name="Ahrendt S."/>
            <person name="Ng V."/>
            <person name="Barry K."/>
            <person name="Daum C."/>
            <person name="Grigoriev I.V."/>
            <person name="Hilden K.S."/>
            <person name="Makela M.R."/>
            <person name="de Vries R.P."/>
        </authorList>
    </citation>
    <scope>NUCLEOTIDE SEQUENCE [LARGE SCALE GENOMIC DNA]</scope>
    <source>
        <strain evidence="8">OM18370.1</strain>
    </source>
</reference>
<evidence type="ECO:0000256" key="4">
    <source>
        <dbReference type="ARBA" id="ARBA00023002"/>
    </source>
</evidence>
<dbReference type="SUPFAM" id="SSF48264">
    <property type="entry name" value="Cytochrome P450"/>
    <property type="match status" value="1"/>
</dbReference>
<accession>A0A4Q9MU72</accession>
<protein>
    <submittedName>
        <fullName evidence="8">Cytochrome P450</fullName>
    </submittedName>
</protein>
<dbReference type="GO" id="GO:0005506">
    <property type="term" value="F:iron ion binding"/>
    <property type="evidence" value="ECO:0007669"/>
    <property type="project" value="InterPro"/>
</dbReference>
<keyword evidence="5 6" id="KW-0408">Iron</keyword>
<evidence type="ECO:0000256" key="1">
    <source>
        <dbReference type="ARBA" id="ARBA00001971"/>
    </source>
</evidence>
<evidence type="ECO:0000256" key="2">
    <source>
        <dbReference type="ARBA" id="ARBA00010617"/>
    </source>
</evidence>
<evidence type="ECO:0000313" key="8">
    <source>
        <dbReference type="EMBL" id="TBU29806.1"/>
    </source>
</evidence>
<name>A0A4Q9MU72_9APHY</name>
<dbReference type="InterPro" id="IPR002403">
    <property type="entry name" value="Cyt_P450_E_grp-IV"/>
</dbReference>
<dbReference type="PANTHER" id="PTHR46206">
    <property type="entry name" value="CYTOCHROME P450"/>
    <property type="match status" value="1"/>
</dbReference>
<dbReference type="GO" id="GO:0020037">
    <property type="term" value="F:heme binding"/>
    <property type="evidence" value="ECO:0007669"/>
    <property type="project" value="InterPro"/>
</dbReference>
<keyword evidence="3 6" id="KW-0479">Metal-binding</keyword>
<dbReference type="OMA" id="IDARREM"/>
<evidence type="ECO:0000256" key="5">
    <source>
        <dbReference type="ARBA" id="ARBA00023004"/>
    </source>
</evidence>
<evidence type="ECO:0000256" key="3">
    <source>
        <dbReference type="ARBA" id="ARBA00022723"/>
    </source>
</evidence>
<gene>
    <name evidence="8" type="ORF">BD311DRAFT_833025</name>
</gene>
<dbReference type="AlphaFoldDB" id="A0A4Q9MU72"/>
<feature type="binding site" description="axial binding residue" evidence="6">
    <location>
        <position position="444"/>
    </location>
    <ligand>
        <name>heme</name>
        <dbReference type="ChEBI" id="CHEBI:30413"/>
    </ligand>
    <ligandPart>
        <name>Fe</name>
        <dbReference type="ChEBI" id="CHEBI:18248"/>
    </ligandPart>
</feature>
<dbReference type="CDD" id="cd11041">
    <property type="entry name" value="CYP503A1-like"/>
    <property type="match status" value="1"/>
</dbReference>
<dbReference type="EMBL" id="ML143410">
    <property type="protein sequence ID" value="TBU29806.1"/>
    <property type="molecule type" value="Genomic_DNA"/>
</dbReference>
<keyword evidence="7" id="KW-0503">Monooxygenase</keyword>
<dbReference type="InterPro" id="IPR036396">
    <property type="entry name" value="Cyt_P450_sf"/>
</dbReference>
<comment type="cofactor">
    <cofactor evidence="1 6">
        <name>heme</name>
        <dbReference type="ChEBI" id="CHEBI:30413"/>
    </cofactor>
</comment>
<proteinExistence type="inferred from homology"/>
<evidence type="ECO:0000256" key="7">
    <source>
        <dbReference type="RuleBase" id="RU000461"/>
    </source>
</evidence>
<dbReference type="InterPro" id="IPR001128">
    <property type="entry name" value="Cyt_P450"/>
</dbReference>
<dbReference type="GO" id="GO:0016705">
    <property type="term" value="F:oxidoreductase activity, acting on paired donors, with incorporation or reduction of molecular oxygen"/>
    <property type="evidence" value="ECO:0007669"/>
    <property type="project" value="InterPro"/>
</dbReference>
<dbReference type="Pfam" id="PF00067">
    <property type="entry name" value="p450"/>
    <property type="match status" value="1"/>
</dbReference>
<dbReference type="Proteomes" id="UP000292957">
    <property type="component" value="Unassembled WGS sequence"/>
</dbReference>
<keyword evidence="4 7" id="KW-0560">Oxidoreductase</keyword>